<gene>
    <name evidence="2" type="ORF">GCM10022402_11060</name>
</gene>
<accession>A0ABP7F5W4</accession>
<comment type="caution">
    <text evidence="2">The sequence shown here is derived from an EMBL/GenBank/DDBJ whole genome shotgun (WGS) entry which is preliminary data.</text>
</comment>
<dbReference type="SUPFAM" id="SSF160631">
    <property type="entry name" value="SMI1/KNR4-like"/>
    <property type="match status" value="1"/>
</dbReference>
<keyword evidence="3" id="KW-1185">Reference proteome</keyword>
<name>A0ABP7F5W4_9ACTN</name>
<evidence type="ECO:0000313" key="2">
    <source>
        <dbReference type="EMBL" id="GAA3732164.1"/>
    </source>
</evidence>
<dbReference type="SMART" id="SM00860">
    <property type="entry name" value="SMI1_KNR4"/>
    <property type="match status" value="1"/>
</dbReference>
<evidence type="ECO:0000313" key="3">
    <source>
        <dbReference type="Proteomes" id="UP001500908"/>
    </source>
</evidence>
<feature type="domain" description="Knr4/Smi1-like" evidence="1">
    <location>
        <begin position="28"/>
        <end position="138"/>
    </location>
</feature>
<organism evidence="2 3">
    <name type="scientific">Salinactinospora qingdaonensis</name>
    <dbReference type="NCBI Taxonomy" id="702744"/>
    <lineage>
        <taxon>Bacteria</taxon>
        <taxon>Bacillati</taxon>
        <taxon>Actinomycetota</taxon>
        <taxon>Actinomycetes</taxon>
        <taxon>Streptosporangiales</taxon>
        <taxon>Nocardiopsidaceae</taxon>
        <taxon>Salinactinospora</taxon>
    </lineage>
</organism>
<sequence length="162" mass="18617">MNSKYSEIDQMIAELVDAGLADADAVSGCTEEQISELQAMQSNVQLPDDYLYFLRVAGANPLKYLSVEIDIRSAICAFDIAEEMLEEAPDFDLSGKIFIGNYHFDYVYFFKMNDPGVYVFDEVEERRVCGSFVEFLRWEVNASRKDWEAAKRFSQKIREGRT</sequence>
<dbReference type="RefSeq" id="WP_344967941.1">
    <property type="nucleotide sequence ID" value="NZ_BAABDD010000003.1"/>
</dbReference>
<dbReference type="EMBL" id="BAABDD010000003">
    <property type="protein sequence ID" value="GAA3732164.1"/>
    <property type="molecule type" value="Genomic_DNA"/>
</dbReference>
<evidence type="ECO:0000259" key="1">
    <source>
        <dbReference type="SMART" id="SM00860"/>
    </source>
</evidence>
<dbReference type="Gene3D" id="3.40.1580.10">
    <property type="entry name" value="SMI1/KNR4-like"/>
    <property type="match status" value="1"/>
</dbReference>
<proteinExistence type="predicted"/>
<dbReference type="Pfam" id="PF09346">
    <property type="entry name" value="SMI1_KNR4"/>
    <property type="match status" value="1"/>
</dbReference>
<reference evidence="3" key="1">
    <citation type="journal article" date="2019" name="Int. J. Syst. Evol. Microbiol.">
        <title>The Global Catalogue of Microorganisms (GCM) 10K type strain sequencing project: providing services to taxonomists for standard genome sequencing and annotation.</title>
        <authorList>
            <consortium name="The Broad Institute Genomics Platform"/>
            <consortium name="The Broad Institute Genome Sequencing Center for Infectious Disease"/>
            <person name="Wu L."/>
            <person name="Ma J."/>
        </authorList>
    </citation>
    <scope>NUCLEOTIDE SEQUENCE [LARGE SCALE GENOMIC DNA]</scope>
    <source>
        <strain evidence="3">JCM 17137</strain>
    </source>
</reference>
<dbReference type="InterPro" id="IPR037883">
    <property type="entry name" value="Knr4/Smi1-like_sf"/>
</dbReference>
<dbReference type="InterPro" id="IPR018958">
    <property type="entry name" value="Knr4/Smi1-like_dom"/>
</dbReference>
<dbReference type="Proteomes" id="UP001500908">
    <property type="component" value="Unassembled WGS sequence"/>
</dbReference>
<protein>
    <recommendedName>
        <fullName evidence="1">Knr4/Smi1-like domain-containing protein</fullName>
    </recommendedName>
</protein>